<dbReference type="SUPFAM" id="SSF52540">
    <property type="entry name" value="P-loop containing nucleoside triphosphate hydrolases"/>
    <property type="match status" value="1"/>
</dbReference>
<dbReference type="PANTHER" id="PTHR42935:SF1">
    <property type="entry name" value="SLR0930 PROTEIN"/>
    <property type="match status" value="1"/>
</dbReference>
<name>A0A511BM52_9PROT</name>
<organism evidence="1 2">
    <name type="scientific">Swaminathania salitolerans</name>
    <dbReference type="NCBI Taxonomy" id="182838"/>
    <lineage>
        <taxon>Bacteria</taxon>
        <taxon>Pseudomonadati</taxon>
        <taxon>Pseudomonadota</taxon>
        <taxon>Alphaproteobacteria</taxon>
        <taxon>Acetobacterales</taxon>
        <taxon>Acetobacteraceae</taxon>
        <taxon>Swaminathania</taxon>
    </lineage>
</organism>
<dbReference type="OrthoDB" id="9812140at2"/>
<dbReference type="Proteomes" id="UP000321405">
    <property type="component" value="Unassembled WGS sequence"/>
</dbReference>
<dbReference type="PANTHER" id="PTHR42935">
    <property type="entry name" value="SLR0930 PROTEIN"/>
    <property type="match status" value="1"/>
</dbReference>
<dbReference type="RefSeq" id="WP_147092364.1">
    <property type="nucleotide sequence ID" value="NZ_BJVC01000001.1"/>
</dbReference>
<comment type="caution">
    <text evidence="1">The sequence shown here is derived from an EMBL/GenBank/DDBJ whole genome shotgun (WGS) entry which is preliminary data.</text>
</comment>
<proteinExistence type="predicted"/>
<evidence type="ECO:0000313" key="1">
    <source>
        <dbReference type="EMBL" id="GEL01410.1"/>
    </source>
</evidence>
<dbReference type="Gene3D" id="3.40.50.300">
    <property type="entry name" value="P-loop containing nucleotide triphosphate hydrolases"/>
    <property type="match status" value="1"/>
</dbReference>
<accession>A0A511BM52</accession>
<evidence type="ECO:0000313" key="2">
    <source>
        <dbReference type="Proteomes" id="UP000321405"/>
    </source>
</evidence>
<keyword evidence="2" id="KW-1185">Reference proteome</keyword>
<sequence>MHPDLLTRLDRIADALDRLSPPPATPASLDTADAFVWQGSTGTLRAVPGISGVDLDLLRGIERQKRLVLDNTRHFASGRAGNNVMLWGARGMGKSSLVKACCTAVNREIPHGVALIEIARDDLSSLPRLLDLLRDQPRRCILFCDDLSFETQDADYKSLKSVLDGGLLGRPANVLFYATSNRRHLMPRDMMENESGSAINPQEAVEEKVSLSDRFGLWIGLHGCSQDIYLSIVDTYAAARGLDQARDILHRKALEWAMERGSRSGRVAAQFIDHFEACCDMRGAPLEKTGPESRS</sequence>
<dbReference type="InterPro" id="IPR008533">
    <property type="entry name" value="DUF815"/>
</dbReference>
<dbReference type="AlphaFoldDB" id="A0A511BM52"/>
<dbReference type="EMBL" id="BJVC01000001">
    <property type="protein sequence ID" value="GEL01410.1"/>
    <property type="molecule type" value="Genomic_DNA"/>
</dbReference>
<dbReference type="Pfam" id="PF05673">
    <property type="entry name" value="DUF815"/>
    <property type="match status" value="1"/>
</dbReference>
<reference evidence="1 2" key="1">
    <citation type="submission" date="2019-07" db="EMBL/GenBank/DDBJ databases">
        <title>Whole genome shotgun sequence of Swaminathania salitolerans NBRC 104436.</title>
        <authorList>
            <person name="Hosoyama A."/>
            <person name="Uohara A."/>
            <person name="Ohji S."/>
            <person name="Ichikawa N."/>
        </authorList>
    </citation>
    <scope>NUCLEOTIDE SEQUENCE [LARGE SCALE GENOMIC DNA]</scope>
    <source>
        <strain evidence="1 2">NBRC 104436</strain>
    </source>
</reference>
<protein>
    <submittedName>
        <fullName evidence="1">ATPase AAA</fullName>
    </submittedName>
</protein>
<gene>
    <name evidence="1" type="ORF">SSA02_05730</name>
</gene>
<dbReference type="InterPro" id="IPR027417">
    <property type="entry name" value="P-loop_NTPase"/>
</dbReference>